<dbReference type="AlphaFoldDB" id="A0A3S0T157"/>
<keyword evidence="2" id="KW-1185">Reference proteome</keyword>
<sequence length="126" mass="13418">MEISGTALSGAAGGPTYAAAELKCGAGFSLVLRRQTGTNGNLPVWTVTDQVTILKPSPRHELLQPAYCSSTQFPEEAIFAVGTMVEQPDGSYKSENLVKAWRFDTKRERLAAIPVDSVDCAVDGAD</sequence>
<evidence type="ECO:0000313" key="1">
    <source>
        <dbReference type="EMBL" id="RUM18892.1"/>
    </source>
</evidence>
<accession>A0A3S0T157</accession>
<dbReference type="Proteomes" id="UP000278823">
    <property type="component" value="Unassembled WGS sequence"/>
</dbReference>
<gene>
    <name evidence="1" type="ORF">EFQ99_32245</name>
</gene>
<name>A0A3S0T157_9HYPH</name>
<dbReference type="EMBL" id="RJTH01000022">
    <property type="protein sequence ID" value="RUM18892.1"/>
    <property type="molecule type" value="Genomic_DNA"/>
</dbReference>
<evidence type="ECO:0000313" key="2">
    <source>
        <dbReference type="Proteomes" id="UP000278823"/>
    </source>
</evidence>
<organism evidence="1 2">
    <name type="scientific">Rhizobium vallis</name>
    <dbReference type="NCBI Taxonomy" id="634290"/>
    <lineage>
        <taxon>Bacteria</taxon>
        <taxon>Pseudomonadati</taxon>
        <taxon>Pseudomonadota</taxon>
        <taxon>Alphaproteobacteria</taxon>
        <taxon>Hyphomicrobiales</taxon>
        <taxon>Rhizobiaceae</taxon>
        <taxon>Rhizobium/Agrobacterium group</taxon>
        <taxon>Rhizobium</taxon>
    </lineage>
</organism>
<protein>
    <submittedName>
        <fullName evidence="1">Uncharacterized protein</fullName>
    </submittedName>
</protein>
<reference evidence="2" key="1">
    <citation type="submission" date="2018-11" db="EMBL/GenBank/DDBJ databases">
        <title>Rhizobium chutanense sp. nov., isolated from root nodules of Phaseolus vulgaris in China.</title>
        <authorList>
            <person name="Huo Y."/>
        </authorList>
    </citation>
    <scope>NUCLEOTIDE SEQUENCE [LARGE SCALE GENOMIC DNA]</scope>
    <source>
        <strain evidence="2">CCBAU 65647</strain>
    </source>
</reference>
<proteinExistence type="predicted"/>
<comment type="caution">
    <text evidence="1">The sequence shown here is derived from an EMBL/GenBank/DDBJ whole genome shotgun (WGS) entry which is preliminary data.</text>
</comment>
<dbReference type="OrthoDB" id="8370748at2"/>